<evidence type="ECO:0000256" key="6">
    <source>
        <dbReference type="ARBA" id="ARBA00022989"/>
    </source>
</evidence>
<dbReference type="GO" id="GO:0016763">
    <property type="term" value="F:pentosyltransferase activity"/>
    <property type="evidence" value="ECO:0007669"/>
    <property type="project" value="TreeGrafter"/>
</dbReference>
<feature type="transmembrane region" description="Helical" evidence="8">
    <location>
        <begin position="321"/>
        <end position="340"/>
    </location>
</feature>
<keyword evidence="2" id="KW-1003">Cell membrane</keyword>
<keyword evidence="3" id="KW-0328">Glycosyltransferase</keyword>
<name>A0A1F8GH06_9BACT</name>
<gene>
    <name evidence="10" type="ORF">A3A13_01230</name>
</gene>
<feature type="domain" description="Glycosyltransferase RgtA/B/C/D-like" evidence="9">
    <location>
        <begin position="109"/>
        <end position="241"/>
    </location>
</feature>
<dbReference type="PANTHER" id="PTHR33908">
    <property type="entry name" value="MANNOSYLTRANSFERASE YKCB-RELATED"/>
    <property type="match status" value="1"/>
</dbReference>
<evidence type="ECO:0000256" key="2">
    <source>
        <dbReference type="ARBA" id="ARBA00022475"/>
    </source>
</evidence>
<feature type="transmembrane region" description="Helical" evidence="8">
    <location>
        <begin position="287"/>
        <end position="314"/>
    </location>
</feature>
<protein>
    <recommendedName>
        <fullName evidence="9">Glycosyltransferase RgtA/B/C/D-like domain-containing protein</fullName>
    </recommendedName>
</protein>
<dbReference type="InterPro" id="IPR038731">
    <property type="entry name" value="RgtA/B/C-like"/>
</dbReference>
<feature type="transmembrane region" description="Helical" evidence="8">
    <location>
        <begin position="230"/>
        <end position="250"/>
    </location>
</feature>
<evidence type="ECO:0000256" key="3">
    <source>
        <dbReference type="ARBA" id="ARBA00022676"/>
    </source>
</evidence>
<sequence>MFKYYKAVVIVLLSVVFLLPFFSAQNFSPATDEITHLPSGYSYWKTGQVVLNPQHPPLVKLLASFPLLFMDFKFNDKDPNLIGPIRNEWAFGQNFLSSNNMDKLLLWGRLSVMLISVLLGFYVYKWASEIFSRKAGFLSLFLYAFMPVIIANAQFVTTDLALAAFSFITFYYLWRFIKLNDKKQLVFSGIFLGLTLGSKFSAIVFLPVISLFILVYAWRCGGEINTKIRRLANFSLIAIVPAFIILYFIYLMPSDLGFYIKGLRTIYADWKPGYNFYLNGNFSPDGWWYYFLEAFVIKTPIPALIVFVTSILFYKKIKMDGWGKVFVFLPVISFTFVTSIKAHDISIRYILPIYPFLILYAGGITETFRNIEISKYRNYKTSIRAGMIAIMILGLWQISSAVRAYPDHMSYFNELVGGPENGYKYLDDSNVEWGQDLKRLGKYQAENPDTKVVYSWKNSSPEYYGVKNFMMADDSGWWREPKGRYAVNTFLLIRMQLLSNQRKDPGLNWLALYKPVDKIGQSFFIYEF</sequence>
<reference evidence="10 11" key="1">
    <citation type="journal article" date="2016" name="Nat. Commun.">
        <title>Thousands of microbial genomes shed light on interconnected biogeochemical processes in an aquifer system.</title>
        <authorList>
            <person name="Anantharaman K."/>
            <person name="Brown C.T."/>
            <person name="Hug L.A."/>
            <person name="Sharon I."/>
            <person name="Castelle C.J."/>
            <person name="Probst A.J."/>
            <person name="Thomas B.C."/>
            <person name="Singh A."/>
            <person name="Wilkins M.J."/>
            <person name="Karaoz U."/>
            <person name="Brodie E.L."/>
            <person name="Williams K.H."/>
            <person name="Hubbard S.S."/>
            <person name="Banfield J.F."/>
        </authorList>
    </citation>
    <scope>NUCLEOTIDE SEQUENCE [LARGE SCALE GENOMIC DNA]</scope>
</reference>
<keyword evidence="5 8" id="KW-0812">Transmembrane</keyword>
<dbReference type="EMBL" id="MGKJ01000010">
    <property type="protein sequence ID" value="OGN24677.1"/>
    <property type="molecule type" value="Genomic_DNA"/>
</dbReference>
<feature type="transmembrane region" description="Helical" evidence="8">
    <location>
        <begin position="140"/>
        <end position="173"/>
    </location>
</feature>
<evidence type="ECO:0000313" key="10">
    <source>
        <dbReference type="EMBL" id="OGN24677.1"/>
    </source>
</evidence>
<dbReference type="GO" id="GO:0005886">
    <property type="term" value="C:plasma membrane"/>
    <property type="evidence" value="ECO:0007669"/>
    <property type="project" value="UniProtKB-SubCell"/>
</dbReference>
<evidence type="ECO:0000256" key="7">
    <source>
        <dbReference type="ARBA" id="ARBA00023136"/>
    </source>
</evidence>
<dbReference type="PANTHER" id="PTHR33908:SF11">
    <property type="entry name" value="MEMBRANE PROTEIN"/>
    <property type="match status" value="1"/>
</dbReference>
<comment type="caution">
    <text evidence="10">The sequence shown here is derived from an EMBL/GenBank/DDBJ whole genome shotgun (WGS) entry which is preliminary data.</text>
</comment>
<organism evidence="10 11">
    <name type="scientific">Candidatus Yanofskybacteria bacterium RIFCSPLOWO2_01_FULL_43_22</name>
    <dbReference type="NCBI Taxonomy" id="1802695"/>
    <lineage>
        <taxon>Bacteria</taxon>
        <taxon>Candidatus Yanofskyibacteriota</taxon>
    </lineage>
</organism>
<evidence type="ECO:0000313" key="11">
    <source>
        <dbReference type="Proteomes" id="UP000178911"/>
    </source>
</evidence>
<feature type="transmembrane region" description="Helical" evidence="8">
    <location>
        <begin position="346"/>
        <end position="364"/>
    </location>
</feature>
<feature type="transmembrane region" description="Helical" evidence="8">
    <location>
        <begin position="185"/>
        <end position="218"/>
    </location>
</feature>
<dbReference type="Proteomes" id="UP000178911">
    <property type="component" value="Unassembled WGS sequence"/>
</dbReference>
<dbReference type="GO" id="GO:0009103">
    <property type="term" value="P:lipopolysaccharide biosynthetic process"/>
    <property type="evidence" value="ECO:0007669"/>
    <property type="project" value="UniProtKB-ARBA"/>
</dbReference>
<evidence type="ECO:0000256" key="8">
    <source>
        <dbReference type="SAM" id="Phobius"/>
    </source>
</evidence>
<keyword evidence="7 8" id="KW-0472">Membrane</keyword>
<keyword evidence="6 8" id="KW-1133">Transmembrane helix</keyword>
<comment type="subcellular location">
    <subcellularLocation>
        <location evidence="1">Cell membrane</location>
        <topology evidence="1">Multi-pass membrane protein</topology>
    </subcellularLocation>
</comment>
<dbReference type="Pfam" id="PF13231">
    <property type="entry name" value="PMT_2"/>
    <property type="match status" value="1"/>
</dbReference>
<dbReference type="InterPro" id="IPR050297">
    <property type="entry name" value="LipidA_mod_glycosyltrf_83"/>
</dbReference>
<accession>A0A1F8GH06</accession>
<feature type="transmembrane region" description="Helical" evidence="8">
    <location>
        <begin position="385"/>
        <end position="405"/>
    </location>
</feature>
<dbReference type="STRING" id="1802695.A3A13_01230"/>
<proteinExistence type="predicted"/>
<evidence type="ECO:0000259" key="9">
    <source>
        <dbReference type="Pfam" id="PF13231"/>
    </source>
</evidence>
<dbReference type="AlphaFoldDB" id="A0A1F8GH06"/>
<keyword evidence="4" id="KW-0808">Transferase</keyword>
<feature type="transmembrane region" description="Helical" evidence="8">
    <location>
        <begin position="104"/>
        <end position="124"/>
    </location>
</feature>
<evidence type="ECO:0000256" key="1">
    <source>
        <dbReference type="ARBA" id="ARBA00004651"/>
    </source>
</evidence>
<evidence type="ECO:0000256" key="4">
    <source>
        <dbReference type="ARBA" id="ARBA00022679"/>
    </source>
</evidence>
<evidence type="ECO:0000256" key="5">
    <source>
        <dbReference type="ARBA" id="ARBA00022692"/>
    </source>
</evidence>